<dbReference type="InterPro" id="IPR032675">
    <property type="entry name" value="LRR_dom_sf"/>
</dbReference>
<dbReference type="EMBL" id="ML210246">
    <property type="protein sequence ID" value="TFK22214.1"/>
    <property type="molecule type" value="Genomic_DNA"/>
</dbReference>
<sequence>MTFVSKNTPGHRQLAIQQEVLPPEKIEVTIVSLPAEVMDHMFDLFEGDHDQLRTCTLVCQHWRILSQPRLFRRLVLSSQDRESIFGFHSFILQSPHIRSAVQHVEVHFIEAWNSKYAANLVADILEILPRPESLKLYGPSTNRVKWSKLSQHLHNAIRTILKRHSMSNLVIDGWVFDISIPELNNIVFNCPSLKTISLLDVSEGTWIPHDVVLPKPNFSRRILDKLTISNTYNKDPMFIESLCKPDAPVDLSQLKTLNIVDSRNDEAVNLLLATIGPSLQKLELEIGFSTVNELNLFPCNNLRSLSLNFGPYFPEIYNSSIPLICGALDTIPHPNNTLEELSLVMCVTHPRNFDLRHFPLPPAERFNYINWAALGNLLGSHKLGAMTKVSIELLCHGPVLDVQKFASAAAARLGPIKPTVTWKAVQLARPKQLRCDRGSQT</sequence>
<dbReference type="Proteomes" id="UP000307440">
    <property type="component" value="Unassembled WGS sequence"/>
</dbReference>
<dbReference type="InterPro" id="IPR036047">
    <property type="entry name" value="F-box-like_dom_sf"/>
</dbReference>
<evidence type="ECO:0000313" key="2">
    <source>
        <dbReference type="Proteomes" id="UP000307440"/>
    </source>
</evidence>
<gene>
    <name evidence="1" type="ORF">FA15DRAFT_596515</name>
</gene>
<dbReference type="Gene3D" id="3.80.10.10">
    <property type="entry name" value="Ribonuclease Inhibitor"/>
    <property type="match status" value="1"/>
</dbReference>
<reference evidence="1 2" key="1">
    <citation type="journal article" date="2019" name="Nat. Ecol. Evol.">
        <title>Megaphylogeny resolves global patterns of mushroom evolution.</title>
        <authorList>
            <person name="Varga T."/>
            <person name="Krizsan K."/>
            <person name="Foldi C."/>
            <person name="Dima B."/>
            <person name="Sanchez-Garcia M."/>
            <person name="Sanchez-Ramirez S."/>
            <person name="Szollosi G.J."/>
            <person name="Szarkandi J.G."/>
            <person name="Papp V."/>
            <person name="Albert L."/>
            <person name="Andreopoulos W."/>
            <person name="Angelini C."/>
            <person name="Antonin V."/>
            <person name="Barry K.W."/>
            <person name="Bougher N.L."/>
            <person name="Buchanan P."/>
            <person name="Buyck B."/>
            <person name="Bense V."/>
            <person name="Catcheside P."/>
            <person name="Chovatia M."/>
            <person name="Cooper J."/>
            <person name="Damon W."/>
            <person name="Desjardin D."/>
            <person name="Finy P."/>
            <person name="Geml J."/>
            <person name="Haridas S."/>
            <person name="Hughes K."/>
            <person name="Justo A."/>
            <person name="Karasinski D."/>
            <person name="Kautmanova I."/>
            <person name="Kiss B."/>
            <person name="Kocsube S."/>
            <person name="Kotiranta H."/>
            <person name="LaButti K.M."/>
            <person name="Lechner B.E."/>
            <person name="Liimatainen K."/>
            <person name="Lipzen A."/>
            <person name="Lukacs Z."/>
            <person name="Mihaltcheva S."/>
            <person name="Morgado L.N."/>
            <person name="Niskanen T."/>
            <person name="Noordeloos M.E."/>
            <person name="Ohm R.A."/>
            <person name="Ortiz-Santana B."/>
            <person name="Ovrebo C."/>
            <person name="Racz N."/>
            <person name="Riley R."/>
            <person name="Savchenko A."/>
            <person name="Shiryaev A."/>
            <person name="Soop K."/>
            <person name="Spirin V."/>
            <person name="Szebenyi C."/>
            <person name="Tomsovsky M."/>
            <person name="Tulloss R.E."/>
            <person name="Uehling J."/>
            <person name="Grigoriev I.V."/>
            <person name="Vagvolgyi C."/>
            <person name="Papp T."/>
            <person name="Martin F.M."/>
            <person name="Miettinen O."/>
            <person name="Hibbett D.S."/>
            <person name="Nagy L.G."/>
        </authorList>
    </citation>
    <scope>NUCLEOTIDE SEQUENCE [LARGE SCALE GENOMIC DNA]</scope>
    <source>
        <strain evidence="1 2">CBS 121175</strain>
    </source>
</reference>
<accession>A0A5C3KPC6</accession>
<dbReference type="OrthoDB" id="2745898at2759"/>
<name>A0A5C3KPC6_COPMA</name>
<dbReference type="Gene3D" id="1.20.1280.50">
    <property type="match status" value="1"/>
</dbReference>
<dbReference type="SUPFAM" id="SSF81383">
    <property type="entry name" value="F-box domain"/>
    <property type="match status" value="1"/>
</dbReference>
<protein>
    <submittedName>
        <fullName evidence="1">Uncharacterized protein</fullName>
    </submittedName>
</protein>
<dbReference type="AlphaFoldDB" id="A0A5C3KPC6"/>
<proteinExistence type="predicted"/>
<keyword evidence="2" id="KW-1185">Reference proteome</keyword>
<evidence type="ECO:0000313" key="1">
    <source>
        <dbReference type="EMBL" id="TFK22214.1"/>
    </source>
</evidence>
<organism evidence="1 2">
    <name type="scientific">Coprinopsis marcescibilis</name>
    <name type="common">Agaric fungus</name>
    <name type="synonym">Psathyrella marcescibilis</name>
    <dbReference type="NCBI Taxonomy" id="230819"/>
    <lineage>
        <taxon>Eukaryota</taxon>
        <taxon>Fungi</taxon>
        <taxon>Dikarya</taxon>
        <taxon>Basidiomycota</taxon>
        <taxon>Agaricomycotina</taxon>
        <taxon>Agaricomycetes</taxon>
        <taxon>Agaricomycetidae</taxon>
        <taxon>Agaricales</taxon>
        <taxon>Agaricineae</taxon>
        <taxon>Psathyrellaceae</taxon>
        <taxon>Coprinopsis</taxon>
    </lineage>
</organism>